<reference evidence="5" key="1">
    <citation type="thesis" date="2020" institute="ProQuest LLC" country="789 East Eisenhower Parkway, Ann Arbor, MI, USA">
        <title>Comparative Genomics and Chromosome Evolution.</title>
        <authorList>
            <person name="Mudd A.B."/>
        </authorList>
    </citation>
    <scope>NUCLEOTIDE SEQUENCE</scope>
    <source>
        <strain evidence="5">HN-11 Male</strain>
        <tissue evidence="5">Kidney and liver</tissue>
    </source>
</reference>
<feature type="region of interest" description="Disordered" evidence="4">
    <location>
        <begin position="410"/>
        <end position="468"/>
    </location>
</feature>
<feature type="compositionally biased region" description="Basic and acidic residues" evidence="4">
    <location>
        <begin position="178"/>
        <end position="193"/>
    </location>
</feature>
<evidence type="ECO:0000313" key="6">
    <source>
        <dbReference type="Proteomes" id="UP000770717"/>
    </source>
</evidence>
<feature type="coiled-coil region" evidence="3">
    <location>
        <begin position="314"/>
        <end position="341"/>
    </location>
</feature>
<keyword evidence="3" id="KW-0175">Coiled coil</keyword>
<dbReference type="InterPro" id="IPR038791">
    <property type="entry name" value="Cfap97/Hemingway"/>
</dbReference>
<evidence type="ECO:0000256" key="3">
    <source>
        <dbReference type="SAM" id="Coils"/>
    </source>
</evidence>
<keyword evidence="6" id="KW-1185">Reference proteome</keyword>
<dbReference type="Pfam" id="PF13879">
    <property type="entry name" value="Hmw_CFAP97"/>
    <property type="match status" value="1"/>
</dbReference>
<comment type="caution">
    <text evidence="5">The sequence shown here is derived from an EMBL/GenBank/DDBJ whole genome shotgun (WGS) entry which is preliminary data.</text>
</comment>
<dbReference type="EMBL" id="WNTK01000007">
    <property type="protein sequence ID" value="KAG9479860.1"/>
    <property type="molecule type" value="Genomic_DNA"/>
</dbReference>
<evidence type="ECO:0000256" key="1">
    <source>
        <dbReference type="ARBA" id="ARBA00008315"/>
    </source>
</evidence>
<evidence type="ECO:0000313" key="5">
    <source>
        <dbReference type="EMBL" id="KAG9479860.1"/>
    </source>
</evidence>
<dbReference type="Proteomes" id="UP000770717">
    <property type="component" value="Unassembled WGS sequence"/>
</dbReference>
<dbReference type="PANTHER" id="PTHR23035">
    <property type="entry name" value="CILIA- AND FLAGELLA-ASSOCIATED PROTEIN 97-RELATED"/>
    <property type="match status" value="1"/>
</dbReference>
<feature type="compositionally biased region" description="Low complexity" evidence="4">
    <location>
        <begin position="421"/>
        <end position="453"/>
    </location>
</feature>
<proteinExistence type="inferred from homology"/>
<feature type="compositionally biased region" description="Basic and acidic residues" evidence="4">
    <location>
        <begin position="38"/>
        <end position="76"/>
    </location>
</feature>
<sequence>MDRYGNLSDDGEVDHSFFDSDDEETRGQGVSKSVPITYEHKQDKQDSESEDSGRVDKPQQEPSKEGTKEPSVETKQKSPKLVLSLVAPRPSSAVKPGRSSAQGLRIEATVSTGIPQIRRDFEDNYYPDEDDSSEEENLSSRPRPAKQTNLGKKSIGKYSRDFPSSISSSDTEFSDTTSDEHTSKSYPSSKDRAPPSAHSPERRLHRPSVRDLRDYVDESEDTVTDVTPLSTPDISPIQSFDIAATSEALKAKVQRQENIRQESYDPEFEGKSDPKALQDAMDLNQLLKAFMHLDKKDQERFSLDHPPIRVKKNYSFKNEEVRQIDQENQRLLKELSRHTAKSKAKSLTPKKLNMTPTRVYHSAVNRQKEQQRIERENLALLKRLESVKPTIGMTRSEQLLDYQRQAGYLSSTATSPRPGKASVSRLSHASSSGGVSRVSSASSRNSRMGNSAALLRPTKPGNVRAAWM</sequence>
<comment type="similarity">
    <text evidence="1">Belongs to the CFAP97 family.</text>
</comment>
<organism evidence="5 6">
    <name type="scientific">Eleutherodactylus coqui</name>
    <name type="common">Puerto Rican coqui</name>
    <dbReference type="NCBI Taxonomy" id="57060"/>
    <lineage>
        <taxon>Eukaryota</taxon>
        <taxon>Metazoa</taxon>
        <taxon>Chordata</taxon>
        <taxon>Craniata</taxon>
        <taxon>Vertebrata</taxon>
        <taxon>Euteleostomi</taxon>
        <taxon>Amphibia</taxon>
        <taxon>Batrachia</taxon>
        <taxon>Anura</taxon>
        <taxon>Neobatrachia</taxon>
        <taxon>Hyloidea</taxon>
        <taxon>Eleutherodactylidae</taxon>
        <taxon>Eleutherodactylinae</taxon>
        <taxon>Eleutherodactylus</taxon>
        <taxon>Eleutherodactylus</taxon>
    </lineage>
</organism>
<gene>
    <name evidence="5" type="ORF">GDO78_011735</name>
</gene>
<dbReference type="PANTHER" id="PTHR23035:SF1">
    <property type="entry name" value="CILIA- AND FLAGELLA-ASSOCIATED PROTEIN 97"/>
    <property type="match status" value="1"/>
</dbReference>
<feature type="region of interest" description="Disordered" evidence="4">
    <location>
        <begin position="1"/>
        <end position="237"/>
    </location>
</feature>
<protein>
    <recommendedName>
        <fullName evidence="2">Cilia- and flagella-associated protein 97</fullName>
    </recommendedName>
</protein>
<dbReference type="OrthoDB" id="515313at2759"/>
<feature type="compositionally biased region" description="Acidic residues" evidence="4">
    <location>
        <begin position="123"/>
        <end position="137"/>
    </location>
</feature>
<dbReference type="InterPro" id="IPR029488">
    <property type="entry name" value="Hmw/CFAP97"/>
</dbReference>
<name>A0A8J6F3E6_ELECQ</name>
<feature type="compositionally biased region" description="Low complexity" evidence="4">
    <location>
        <begin position="161"/>
        <end position="176"/>
    </location>
</feature>
<feature type="region of interest" description="Disordered" evidence="4">
    <location>
        <begin position="253"/>
        <end position="273"/>
    </location>
</feature>
<accession>A0A8J6F3E6</accession>
<dbReference type="AlphaFoldDB" id="A0A8J6F3E6"/>
<dbReference type="GO" id="GO:0007283">
    <property type="term" value="P:spermatogenesis"/>
    <property type="evidence" value="ECO:0007669"/>
    <property type="project" value="TreeGrafter"/>
</dbReference>
<evidence type="ECO:0000256" key="4">
    <source>
        <dbReference type="SAM" id="MobiDB-lite"/>
    </source>
</evidence>
<feature type="compositionally biased region" description="Basic and acidic residues" evidence="4">
    <location>
        <begin position="254"/>
        <end position="273"/>
    </location>
</feature>
<feature type="compositionally biased region" description="Polar residues" evidence="4">
    <location>
        <begin position="224"/>
        <end position="237"/>
    </location>
</feature>
<evidence type="ECO:0000256" key="2">
    <source>
        <dbReference type="ARBA" id="ARBA00021424"/>
    </source>
</evidence>